<evidence type="ECO:0000259" key="9">
    <source>
        <dbReference type="PROSITE" id="PS51192"/>
    </source>
</evidence>
<evidence type="ECO:0000313" key="12">
    <source>
        <dbReference type="Proteomes" id="UP001163882"/>
    </source>
</evidence>
<evidence type="ECO:0000256" key="6">
    <source>
        <dbReference type="ARBA" id="ARBA00023125"/>
    </source>
</evidence>
<dbReference type="Pfam" id="PF17191">
    <property type="entry name" value="RecG_wedge"/>
    <property type="match status" value="1"/>
</dbReference>
<dbReference type="Gene3D" id="2.40.50.140">
    <property type="entry name" value="Nucleic acid-binding proteins"/>
    <property type="match status" value="1"/>
</dbReference>
<dbReference type="PROSITE" id="PS51192">
    <property type="entry name" value="HELICASE_ATP_BIND_1"/>
    <property type="match status" value="1"/>
</dbReference>
<keyword evidence="5" id="KW-0067">ATP-binding</keyword>
<dbReference type="InterPro" id="IPR011545">
    <property type="entry name" value="DEAD/DEAH_box_helicase_dom"/>
</dbReference>
<feature type="domain" description="Helicase C-terminal" evidence="10">
    <location>
        <begin position="472"/>
        <end position="627"/>
    </location>
</feature>
<keyword evidence="4 11" id="KW-0347">Helicase</keyword>
<dbReference type="CDD" id="cd04488">
    <property type="entry name" value="RecG_wedge_OBF"/>
    <property type="match status" value="1"/>
</dbReference>
<evidence type="ECO:0000256" key="3">
    <source>
        <dbReference type="ARBA" id="ARBA00022801"/>
    </source>
</evidence>
<sequence>MPRPDLLNPLFKSLKSMKGVGPQLGALFAKFFGAPDGQDAVVLDVLMHMPSGVIDRRAQNGVAYAPVGSIATLKLHIDEHIVPPRNSRAPLRIKAHDETGEITLSFFGARGGWVEKQLPVGEIRYVSGEIGFFGREKQMTHPDYIVEPDKLSSLPMVEPVYPLTHGLSSRALRKVIASALELVPIIPEWTSKDRRTIMNWPGFAEALHHIHAPQRPSEGDIVSPSRMRLAYDEYLAGQLALSLIRETMVKSSGIARRVTEDITEKVEAALPFALTDGQRLAIADIREDLERPTRMSRLLQGDVGSGKTVVALMAMAMVAEDGGQSALMAPTELLASQHFRTLQPLAEQAGLKVVLMTGKMPAAEKRAALSGLADGSITIAVGTHALFQSGVEFENLGLTVVDEQHRFGVHQRLALSEKGHKTDLLVMTATPIPRTLVLTHFGDMDVSVLREKPAGRQPIDTATLPISEYGRVVGRLASRLAEGAQAYWVCPLVEESDVLDVVAAEDRFAVLKKSFGDRVELVHGRMSAAAKQEAMARFSSGDAQILVATTVIEVGVDVPNATIIIIEHAERFGLAQLHQLRGRVGRGSARSACLLLYSEPLSETAKQRLEAIRTTDDGFEIAEKDLELRGQGDLLGTRQSGMPGYRIAVPDVHKHLLEMAHDDARAALDRNPGLKGPEGEALRALLYIFRKDLAIPLIKAG</sequence>
<dbReference type="SUPFAM" id="SSF50249">
    <property type="entry name" value="Nucleic acid-binding proteins"/>
    <property type="match status" value="1"/>
</dbReference>
<dbReference type="InterPro" id="IPR047112">
    <property type="entry name" value="RecG/Mfd"/>
</dbReference>
<dbReference type="SMART" id="SM00490">
    <property type="entry name" value="HELICc"/>
    <property type="match status" value="1"/>
</dbReference>
<dbReference type="NCBIfam" id="NF008168">
    <property type="entry name" value="PRK10917.2-2"/>
    <property type="match status" value="1"/>
</dbReference>
<dbReference type="InterPro" id="IPR001650">
    <property type="entry name" value="Helicase_C-like"/>
</dbReference>
<dbReference type="InterPro" id="IPR033454">
    <property type="entry name" value="RecG_wedge"/>
</dbReference>
<accession>A0ABY6IJ97</accession>
<gene>
    <name evidence="11" type="primary">recG</name>
    <name evidence="11" type="ORF">OF122_10730</name>
</gene>
<evidence type="ECO:0000256" key="2">
    <source>
        <dbReference type="ARBA" id="ARBA00022763"/>
    </source>
</evidence>
<dbReference type="Pfam" id="PF00270">
    <property type="entry name" value="DEAD"/>
    <property type="match status" value="1"/>
</dbReference>
<dbReference type="GO" id="GO:0016787">
    <property type="term" value="F:hydrolase activity"/>
    <property type="evidence" value="ECO:0007669"/>
    <property type="project" value="UniProtKB-KW"/>
</dbReference>
<evidence type="ECO:0000256" key="8">
    <source>
        <dbReference type="ARBA" id="ARBA00049819"/>
    </source>
</evidence>
<dbReference type="NCBIfam" id="NF008164">
    <property type="entry name" value="PRK10917.1-2"/>
    <property type="match status" value="1"/>
</dbReference>
<dbReference type="SUPFAM" id="SSF52540">
    <property type="entry name" value="P-loop containing nucleoside triphosphate hydrolases"/>
    <property type="match status" value="2"/>
</dbReference>
<dbReference type="Proteomes" id="UP001163882">
    <property type="component" value="Chromosome"/>
</dbReference>
<dbReference type="Gene3D" id="3.40.50.300">
    <property type="entry name" value="P-loop containing nucleotide triphosphate hydrolases"/>
    <property type="match status" value="2"/>
</dbReference>
<evidence type="ECO:0000256" key="7">
    <source>
        <dbReference type="ARBA" id="ARBA00023204"/>
    </source>
</evidence>
<keyword evidence="12" id="KW-1185">Reference proteome</keyword>
<dbReference type="PANTHER" id="PTHR47964:SF1">
    <property type="entry name" value="ATP-DEPENDENT DNA HELICASE HOMOLOG RECG, CHLOROPLASTIC"/>
    <property type="match status" value="1"/>
</dbReference>
<keyword evidence="7" id="KW-0234">DNA repair</keyword>
<evidence type="ECO:0000313" key="11">
    <source>
        <dbReference type="EMBL" id="UYQ70556.1"/>
    </source>
</evidence>
<dbReference type="PANTHER" id="PTHR47964">
    <property type="entry name" value="ATP-DEPENDENT DNA HELICASE HOMOLOG RECG, CHLOROPLASTIC"/>
    <property type="match status" value="1"/>
</dbReference>
<reference evidence="11" key="1">
    <citation type="submission" date="2022-10" db="EMBL/GenBank/DDBJ databases">
        <title>YIM 151497 complete genome.</title>
        <authorList>
            <person name="Chen X."/>
        </authorList>
    </citation>
    <scope>NUCLEOTIDE SEQUENCE</scope>
    <source>
        <strain evidence="11">YIM 151497</strain>
    </source>
</reference>
<dbReference type="RefSeq" id="WP_264224248.1">
    <property type="nucleotide sequence ID" value="NZ_CP107716.1"/>
</dbReference>
<dbReference type="Pfam" id="PF00271">
    <property type="entry name" value="Helicase_C"/>
    <property type="match status" value="1"/>
</dbReference>
<dbReference type="EMBL" id="CP107716">
    <property type="protein sequence ID" value="UYQ70556.1"/>
    <property type="molecule type" value="Genomic_DNA"/>
</dbReference>
<evidence type="ECO:0000256" key="4">
    <source>
        <dbReference type="ARBA" id="ARBA00022806"/>
    </source>
</evidence>
<protein>
    <recommendedName>
        <fullName evidence="8">Probable DNA 3'-5' helicase RecG</fullName>
    </recommendedName>
</protein>
<dbReference type="InterPro" id="IPR014001">
    <property type="entry name" value="Helicase_ATP-bd"/>
</dbReference>
<feature type="domain" description="Helicase ATP-binding" evidence="9">
    <location>
        <begin position="288"/>
        <end position="449"/>
    </location>
</feature>
<keyword evidence="3 11" id="KW-0378">Hydrolase</keyword>
<dbReference type="InterPro" id="IPR045562">
    <property type="entry name" value="RecG_dom3_C"/>
</dbReference>
<proteinExistence type="predicted"/>
<dbReference type="PROSITE" id="PS51194">
    <property type="entry name" value="HELICASE_CTER"/>
    <property type="match status" value="1"/>
</dbReference>
<evidence type="ECO:0000259" key="10">
    <source>
        <dbReference type="PROSITE" id="PS51194"/>
    </source>
</evidence>
<keyword evidence="1" id="KW-0547">Nucleotide-binding</keyword>
<evidence type="ECO:0000256" key="1">
    <source>
        <dbReference type="ARBA" id="ARBA00022741"/>
    </source>
</evidence>
<organism evidence="11 12">
    <name type="scientific">Pelagibacterium flavum</name>
    <dbReference type="NCBI Taxonomy" id="2984530"/>
    <lineage>
        <taxon>Bacteria</taxon>
        <taxon>Pseudomonadati</taxon>
        <taxon>Pseudomonadota</taxon>
        <taxon>Alphaproteobacteria</taxon>
        <taxon>Hyphomicrobiales</taxon>
        <taxon>Devosiaceae</taxon>
        <taxon>Pelagibacterium</taxon>
    </lineage>
</organism>
<name>A0ABY6IJ97_9HYPH</name>
<dbReference type="InterPro" id="IPR027417">
    <property type="entry name" value="P-loop_NTPase"/>
</dbReference>
<dbReference type="Pfam" id="PF19833">
    <property type="entry name" value="RecG_dom3_C"/>
    <property type="match status" value="1"/>
</dbReference>
<dbReference type="GO" id="GO:0003678">
    <property type="term" value="F:DNA helicase activity"/>
    <property type="evidence" value="ECO:0007669"/>
    <property type="project" value="UniProtKB-EC"/>
</dbReference>
<dbReference type="CDD" id="cd17992">
    <property type="entry name" value="DEXHc_RecG"/>
    <property type="match status" value="1"/>
</dbReference>
<dbReference type="InterPro" id="IPR012340">
    <property type="entry name" value="NA-bd_OB-fold"/>
</dbReference>
<evidence type="ECO:0000256" key="5">
    <source>
        <dbReference type="ARBA" id="ARBA00022840"/>
    </source>
</evidence>
<dbReference type="SMART" id="SM00487">
    <property type="entry name" value="DEXDc"/>
    <property type="match status" value="1"/>
</dbReference>
<keyword evidence="2" id="KW-0227">DNA damage</keyword>
<keyword evidence="6" id="KW-0238">DNA-binding</keyword>